<evidence type="ECO:0000256" key="8">
    <source>
        <dbReference type="ARBA" id="ARBA00023157"/>
    </source>
</evidence>
<keyword evidence="10" id="KW-0732">Signal</keyword>
<name>A0A6G5A6L9_RHIMP</name>
<evidence type="ECO:0000256" key="5">
    <source>
        <dbReference type="ARBA" id="ARBA00022801"/>
    </source>
</evidence>
<dbReference type="PANTHER" id="PTHR11733">
    <property type="entry name" value="ZINC METALLOPROTEASE FAMILY M13 NEPRILYSIN-RELATED"/>
    <property type="match status" value="1"/>
</dbReference>
<feature type="signal peptide" evidence="10">
    <location>
        <begin position="1"/>
        <end position="21"/>
    </location>
</feature>
<evidence type="ECO:0000259" key="11">
    <source>
        <dbReference type="Pfam" id="PF05649"/>
    </source>
</evidence>
<keyword evidence="3" id="KW-0645">Protease</keyword>
<dbReference type="Pfam" id="PF05649">
    <property type="entry name" value="Peptidase_M13_N"/>
    <property type="match status" value="1"/>
</dbReference>
<keyword evidence="6" id="KW-0862">Zinc</keyword>
<evidence type="ECO:0000256" key="7">
    <source>
        <dbReference type="ARBA" id="ARBA00023049"/>
    </source>
</evidence>
<dbReference type="GO" id="GO:0004222">
    <property type="term" value="F:metalloendopeptidase activity"/>
    <property type="evidence" value="ECO:0007669"/>
    <property type="project" value="InterPro"/>
</dbReference>
<evidence type="ECO:0000256" key="6">
    <source>
        <dbReference type="ARBA" id="ARBA00022833"/>
    </source>
</evidence>
<dbReference type="OrthoDB" id="6503838at2759"/>
<dbReference type="Gene3D" id="3.40.390.10">
    <property type="entry name" value="Collagenase (Catalytic Domain)"/>
    <property type="match status" value="1"/>
</dbReference>
<dbReference type="VEuPathDB" id="VectorBase:LOC119180699"/>
<dbReference type="GO" id="GO:0046872">
    <property type="term" value="F:metal ion binding"/>
    <property type="evidence" value="ECO:0007669"/>
    <property type="project" value="UniProtKB-KW"/>
</dbReference>
<keyword evidence="8" id="KW-1015">Disulfide bond</keyword>
<keyword evidence="5" id="KW-0378">Hydrolase</keyword>
<keyword evidence="9" id="KW-0325">Glycoprotein</keyword>
<feature type="domain" description="Peptidase M13 N-terminal" evidence="11">
    <location>
        <begin position="58"/>
        <end position="133"/>
    </location>
</feature>
<feature type="chain" id="PRO_5026274782" evidence="10">
    <location>
        <begin position="22"/>
        <end position="150"/>
    </location>
</feature>
<proteinExistence type="inferred from homology"/>
<dbReference type="AlphaFoldDB" id="A0A6G5A6L9"/>
<dbReference type="InterPro" id="IPR008753">
    <property type="entry name" value="Peptidase_M13_N"/>
</dbReference>
<dbReference type="Gene3D" id="1.10.1380.10">
    <property type="entry name" value="Neutral endopeptidase , domain2"/>
    <property type="match status" value="1"/>
</dbReference>
<evidence type="ECO:0000313" key="12">
    <source>
        <dbReference type="EMBL" id="NIE46645.1"/>
    </source>
</evidence>
<reference evidence="12" key="1">
    <citation type="submission" date="2020-03" db="EMBL/GenBank/DDBJ databases">
        <title>A transcriptome and proteome of the tick Rhipicephalus microplus shaped by the genetic composition of its hosts and developmental stage.</title>
        <authorList>
            <person name="Garcia G.R."/>
            <person name="Ribeiro J.M.C."/>
            <person name="Maruyama S.R."/>
            <person name="Gardinasse L.G."/>
            <person name="Nelson K."/>
            <person name="Ferreira B.R."/>
            <person name="Andrade T.G."/>
            <person name="Santos I.K.F.M."/>
        </authorList>
    </citation>
    <scope>NUCLEOTIDE SEQUENCE</scope>
    <source>
        <strain evidence="12">NSGR</strain>
        <tissue evidence="12">Salivary glands</tissue>
    </source>
</reference>
<dbReference type="GO" id="GO:0016485">
    <property type="term" value="P:protein processing"/>
    <property type="evidence" value="ECO:0007669"/>
    <property type="project" value="TreeGrafter"/>
</dbReference>
<keyword evidence="4" id="KW-0479">Metal-binding</keyword>
<evidence type="ECO:0000256" key="2">
    <source>
        <dbReference type="ARBA" id="ARBA00007357"/>
    </source>
</evidence>
<organism evidence="12">
    <name type="scientific">Rhipicephalus microplus</name>
    <name type="common">Cattle tick</name>
    <name type="synonym">Boophilus microplus</name>
    <dbReference type="NCBI Taxonomy" id="6941"/>
    <lineage>
        <taxon>Eukaryota</taxon>
        <taxon>Metazoa</taxon>
        <taxon>Ecdysozoa</taxon>
        <taxon>Arthropoda</taxon>
        <taxon>Chelicerata</taxon>
        <taxon>Arachnida</taxon>
        <taxon>Acari</taxon>
        <taxon>Parasitiformes</taxon>
        <taxon>Ixodida</taxon>
        <taxon>Ixodoidea</taxon>
        <taxon>Ixodidae</taxon>
        <taxon>Rhipicephalinae</taxon>
        <taxon>Rhipicephalus</taxon>
        <taxon>Boophilus</taxon>
    </lineage>
</organism>
<dbReference type="SUPFAM" id="SSF55486">
    <property type="entry name" value="Metalloproteases ('zincins'), catalytic domain"/>
    <property type="match status" value="1"/>
</dbReference>
<dbReference type="InterPro" id="IPR000718">
    <property type="entry name" value="Peptidase_M13"/>
</dbReference>
<protein>
    <submittedName>
        <fullName evidence="12">Putative m13 peptidase</fullName>
    </submittedName>
</protein>
<keyword evidence="7" id="KW-0482">Metalloprotease</keyword>
<dbReference type="EMBL" id="GIKN01004372">
    <property type="protein sequence ID" value="NIE46645.1"/>
    <property type="molecule type" value="Transcribed_RNA"/>
</dbReference>
<comment type="cofactor">
    <cofactor evidence="1">
        <name>Zn(2+)</name>
        <dbReference type="ChEBI" id="CHEBI:29105"/>
    </cofactor>
</comment>
<evidence type="ECO:0000256" key="3">
    <source>
        <dbReference type="ARBA" id="ARBA00022670"/>
    </source>
</evidence>
<dbReference type="InterPro" id="IPR024079">
    <property type="entry name" value="MetalloPept_cat_dom_sf"/>
</dbReference>
<dbReference type="InterPro" id="IPR042089">
    <property type="entry name" value="Peptidase_M13_dom_2"/>
</dbReference>
<dbReference type="PANTHER" id="PTHR11733:SF133">
    <property type="entry name" value="PHOSPHATE-REGULATING NEUTRAL ENDOPEPTIDASE PHEX"/>
    <property type="match status" value="1"/>
</dbReference>
<evidence type="ECO:0000256" key="9">
    <source>
        <dbReference type="ARBA" id="ARBA00023180"/>
    </source>
</evidence>
<dbReference type="GO" id="GO:0005886">
    <property type="term" value="C:plasma membrane"/>
    <property type="evidence" value="ECO:0007669"/>
    <property type="project" value="TreeGrafter"/>
</dbReference>
<evidence type="ECO:0000256" key="1">
    <source>
        <dbReference type="ARBA" id="ARBA00001947"/>
    </source>
</evidence>
<comment type="similarity">
    <text evidence="2">Belongs to the peptidase M13 family.</text>
</comment>
<evidence type="ECO:0000256" key="4">
    <source>
        <dbReference type="ARBA" id="ARBA00022723"/>
    </source>
</evidence>
<sequence>MRLQNLAALGFLLAWGHLICSSPAKSIDNKRTYNVCETEACIRRAKLITESLNTSADPCTDFYSYACGGWMAKHTIPETKSSTGGFYLLADQLKETLRDILGNVTLVEENQNVTDKAALVYNACVAVPDLDDRQDVVQFIMNASGLADWH</sequence>
<accession>A0A6G5A6L9</accession>
<dbReference type="PROSITE" id="PS51885">
    <property type="entry name" value="NEPRILYSIN"/>
    <property type="match status" value="1"/>
</dbReference>
<evidence type="ECO:0000256" key="10">
    <source>
        <dbReference type="SAM" id="SignalP"/>
    </source>
</evidence>
<dbReference type="FunFam" id="3.40.390.10:FF:000076">
    <property type="entry name" value="membrane metallo-endopeptidase-like 1"/>
    <property type="match status" value="1"/>
</dbReference>